<evidence type="ECO:0000256" key="2">
    <source>
        <dbReference type="ARBA" id="ARBA00005393"/>
    </source>
</evidence>
<evidence type="ECO:0000256" key="5">
    <source>
        <dbReference type="ARBA" id="ARBA00022679"/>
    </source>
</evidence>
<dbReference type="InterPro" id="IPR038614">
    <property type="entry name" value="GK_N_sf"/>
</dbReference>
<organism evidence="11 12">
    <name type="scientific">Clunio marinus</name>
    <dbReference type="NCBI Taxonomy" id="568069"/>
    <lineage>
        <taxon>Eukaryota</taxon>
        <taxon>Metazoa</taxon>
        <taxon>Ecdysozoa</taxon>
        <taxon>Arthropoda</taxon>
        <taxon>Hexapoda</taxon>
        <taxon>Insecta</taxon>
        <taxon>Pterygota</taxon>
        <taxon>Neoptera</taxon>
        <taxon>Endopterygota</taxon>
        <taxon>Diptera</taxon>
        <taxon>Nematocera</taxon>
        <taxon>Chironomoidea</taxon>
        <taxon>Chironomidae</taxon>
        <taxon>Clunio</taxon>
    </lineage>
</organism>
<protein>
    <recommendedName>
        <fullName evidence="4">Glycerate kinase</fullName>
        <ecNumber evidence="3">2.7.1.31</ecNumber>
    </recommendedName>
</protein>
<accession>A0A1J1ILU4</accession>
<keyword evidence="6" id="KW-0547">Nucleotide-binding</keyword>
<dbReference type="Gene3D" id="3.40.50.10180">
    <property type="entry name" value="Glycerate kinase, MOFRL-like N-terminal domain"/>
    <property type="match status" value="1"/>
</dbReference>
<dbReference type="GO" id="GO:0005737">
    <property type="term" value="C:cytoplasm"/>
    <property type="evidence" value="ECO:0007669"/>
    <property type="project" value="TreeGrafter"/>
</dbReference>
<sequence length="534" mass="58777">MLFKHKFLKRFSLFYRCVNRKSEVNMEETLKRIFNKSVDSVKPVELISKNKFVNLIHAGNKCLIEINDSKSLNKYDVTKKKIHVVGFGKGVLALALELECVLEEKLISGILSVPIGASKMISLKENSNIKIIEGAVDNLPDEKSLNAAKEIKEKVQSLTDDDILFVLITGGGSALLPLPIEPISLNEKSTLIKNLSRAGATINEINTVRIAISQVKGGKLLQTAKKTHKIISLIISDIVDDPLDLIASSPTIPYKKPINTPKEILEKYNLFNSLPKSILKIIEKNGNIQQDLSSEPIVNSDVFLIGNNRIAIEAAMKEAKHFNLFPVFLSSAVQGNVADVSQAFFELAVTVQHFSSLSQKEFQERIAKISLILSPHSNFFNDLVAALKADLPGICIISGGETTVTVTGDGLGGRNQELTLRFTRLCHDANTQSLNDLLLLSAGTDGVDGNNDAAGALGGSRILSDFIKDDMKSETNITRVLNDFISRNDSYNFYKNFLKNHGGDRYQIIIGHTGTNVMDVHLLMIMTSQMEKLS</sequence>
<name>A0A1J1ILU4_9DIPT</name>
<keyword evidence="12" id="KW-1185">Reference proteome</keyword>
<dbReference type="AlphaFoldDB" id="A0A1J1ILU4"/>
<dbReference type="InterPro" id="IPR037035">
    <property type="entry name" value="GK-like_C_sf"/>
</dbReference>
<feature type="domain" description="MOFRL" evidence="9">
    <location>
        <begin position="394"/>
        <end position="519"/>
    </location>
</feature>
<dbReference type="FunFam" id="3.40.50.10180:FF:000001">
    <property type="entry name" value="Glycerate kinase"/>
    <property type="match status" value="1"/>
</dbReference>
<evidence type="ECO:0000256" key="6">
    <source>
        <dbReference type="ARBA" id="ARBA00022741"/>
    </source>
</evidence>
<evidence type="ECO:0000259" key="10">
    <source>
        <dbReference type="Pfam" id="PF13660"/>
    </source>
</evidence>
<dbReference type="EMBL" id="CVRI01000055">
    <property type="protein sequence ID" value="CRL01213.1"/>
    <property type="molecule type" value="Genomic_DNA"/>
</dbReference>
<dbReference type="GO" id="GO:0005524">
    <property type="term" value="F:ATP binding"/>
    <property type="evidence" value="ECO:0007669"/>
    <property type="project" value="UniProtKB-KW"/>
</dbReference>
<dbReference type="InterPro" id="IPR007835">
    <property type="entry name" value="MOFRL"/>
</dbReference>
<evidence type="ECO:0000256" key="3">
    <source>
        <dbReference type="ARBA" id="ARBA00012101"/>
    </source>
</evidence>
<comment type="similarity">
    <text evidence="2">Belongs to the glycerate kinase type-2 family.</text>
</comment>
<evidence type="ECO:0000256" key="1">
    <source>
        <dbReference type="ARBA" id="ARBA00000694"/>
    </source>
</evidence>
<dbReference type="InterPro" id="IPR025286">
    <property type="entry name" value="MOFRL_assoc_dom"/>
</dbReference>
<comment type="catalytic activity">
    <reaction evidence="1">
        <text>(R)-glycerate + ATP = (2R)-3-phosphoglycerate + ADP + H(+)</text>
        <dbReference type="Rhea" id="RHEA:23516"/>
        <dbReference type="ChEBI" id="CHEBI:15378"/>
        <dbReference type="ChEBI" id="CHEBI:16659"/>
        <dbReference type="ChEBI" id="CHEBI:30616"/>
        <dbReference type="ChEBI" id="CHEBI:58272"/>
        <dbReference type="ChEBI" id="CHEBI:456216"/>
        <dbReference type="EC" id="2.7.1.31"/>
    </reaction>
</comment>
<evidence type="ECO:0000256" key="7">
    <source>
        <dbReference type="ARBA" id="ARBA00022777"/>
    </source>
</evidence>
<dbReference type="Gene3D" id="3.40.1480.10">
    <property type="entry name" value="MOFRL domain"/>
    <property type="match status" value="1"/>
</dbReference>
<dbReference type="InterPro" id="IPR039760">
    <property type="entry name" value="MOFRL_protein"/>
</dbReference>
<dbReference type="Proteomes" id="UP000183832">
    <property type="component" value="Unassembled WGS sequence"/>
</dbReference>
<dbReference type="Pfam" id="PF05161">
    <property type="entry name" value="MOFRL"/>
    <property type="match status" value="1"/>
</dbReference>
<dbReference type="OrthoDB" id="44918at2759"/>
<dbReference type="Pfam" id="PF13660">
    <property type="entry name" value="DUF4147"/>
    <property type="match status" value="1"/>
</dbReference>
<keyword evidence="8" id="KW-0067">ATP-binding</keyword>
<dbReference type="GO" id="GO:0008887">
    <property type="term" value="F:glycerate kinase activity"/>
    <property type="evidence" value="ECO:0007669"/>
    <property type="project" value="UniProtKB-EC"/>
</dbReference>
<evidence type="ECO:0000313" key="11">
    <source>
        <dbReference type="EMBL" id="CRL01213.1"/>
    </source>
</evidence>
<feature type="domain" description="MOFRL-associated" evidence="10">
    <location>
        <begin position="30"/>
        <end position="282"/>
    </location>
</feature>
<evidence type="ECO:0000259" key="9">
    <source>
        <dbReference type="Pfam" id="PF05161"/>
    </source>
</evidence>
<evidence type="ECO:0000256" key="8">
    <source>
        <dbReference type="ARBA" id="ARBA00022840"/>
    </source>
</evidence>
<dbReference type="PANTHER" id="PTHR12227:SF0">
    <property type="entry name" value="GLYCERATE KINASE"/>
    <property type="match status" value="1"/>
</dbReference>
<gene>
    <name evidence="11" type="primary">putative Glycerate kinase</name>
    <name evidence="11" type="ORF">CLUMA_CG014365</name>
</gene>
<evidence type="ECO:0000256" key="4">
    <source>
        <dbReference type="ARBA" id="ARBA00020720"/>
    </source>
</evidence>
<dbReference type="EC" id="2.7.1.31" evidence="3"/>
<evidence type="ECO:0000313" key="12">
    <source>
        <dbReference type="Proteomes" id="UP000183832"/>
    </source>
</evidence>
<keyword evidence="7" id="KW-0418">Kinase</keyword>
<keyword evidence="5" id="KW-0808">Transferase</keyword>
<dbReference type="SUPFAM" id="SSF82544">
    <property type="entry name" value="GckA/TtuD-like"/>
    <property type="match status" value="1"/>
</dbReference>
<dbReference type="STRING" id="568069.A0A1J1ILU4"/>
<reference evidence="11 12" key="1">
    <citation type="submission" date="2015-04" db="EMBL/GenBank/DDBJ databases">
        <authorList>
            <person name="Syromyatnikov M.Y."/>
            <person name="Popov V.N."/>
        </authorList>
    </citation>
    <scope>NUCLEOTIDE SEQUENCE [LARGE SCALE GENOMIC DNA]</scope>
</reference>
<proteinExistence type="inferred from homology"/>
<dbReference type="PANTHER" id="PTHR12227">
    <property type="entry name" value="GLYCERATE KINASE"/>
    <property type="match status" value="1"/>
</dbReference>